<dbReference type="InterPro" id="IPR045864">
    <property type="entry name" value="aa-tRNA-synth_II/BPL/LPL"/>
</dbReference>
<dbReference type="InterPro" id="IPR002320">
    <property type="entry name" value="Thr-tRNA-ligase_IIa"/>
</dbReference>
<keyword evidence="9 13" id="KW-0694">RNA-binding</keyword>
<dbReference type="AlphaFoldDB" id="A0A369B537"/>
<dbReference type="Gene3D" id="3.30.930.10">
    <property type="entry name" value="Bira Bifunctional Protein, Domain 2"/>
    <property type="match status" value="1"/>
</dbReference>
<evidence type="ECO:0000256" key="10">
    <source>
        <dbReference type="ARBA" id="ARBA00022917"/>
    </source>
</evidence>
<evidence type="ECO:0000259" key="15">
    <source>
        <dbReference type="PROSITE" id="PS51880"/>
    </source>
</evidence>
<evidence type="ECO:0000256" key="9">
    <source>
        <dbReference type="ARBA" id="ARBA00022884"/>
    </source>
</evidence>
<dbReference type="Proteomes" id="UP000253090">
    <property type="component" value="Unassembled WGS sequence"/>
</dbReference>
<keyword evidence="4 13" id="KW-0436">Ligase</keyword>
<comment type="catalytic activity">
    <reaction evidence="12 13">
        <text>tRNA(Thr) + L-threonine + ATP = L-threonyl-tRNA(Thr) + AMP + diphosphate + H(+)</text>
        <dbReference type="Rhea" id="RHEA:24624"/>
        <dbReference type="Rhea" id="RHEA-COMP:9670"/>
        <dbReference type="Rhea" id="RHEA-COMP:9704"/>
        <dbReference type="ChEBI" id="CHEBI:15378"/>
        <dbReference type="ChEBI" id="CHEBI:30616"/>
        <dbReference type="ChEBI" id="CHEBI:33019"/>
        <dbReference type="ChEBI" id="CHEBI:57926"/>
        <dbReference type="ChEBI" id="CHEBI:78442"/>
        <dbReference type="ChEBI" id="CHEBI:78534"/>
        <dbReference type="ChEBI" id="CHEBI:456215"/>
        <dbReference type="EC" id="6.1.1.3"/>
    </reaction>
</comment>
<keyword evidence="7 13" id="KW-0862">Zinc</keyword>
<dbReference type="FunFam" id="3.30.54.20:FF:000002">
    <property type="entry name" value="Threonine--tRNA ligase"/>
    <property type="match status" value="1"/>
</dbReference>
<dbReference type="GO" id="GO:0016740">
    <property type="term" value="F:transferase activity"/>
    <property type="evidence" value="ECO:0007669"/>
    <property type="project" value="UniProtKB-ARBA"/>
</dbReference>
<dbReference type="FunFam" id="3.40.50.800:FF:000001">
    <property type="entry name" value="Threonine--tRNA ligase"/>
    <property type="match status" value="1"/>
</dbReference>
<dbReference type="InterPro" id="IPR033728">
    <property type="entry name" value="ThrRS_core"/>
</dbReference>
<dbReference type="Gene3D" id="3.40.50.800">
    <property type="entry name" value="Anticodon-binding domain"/>
    <property type="match status" value="1"/>
</dbReference>
<dbReference type="InterPro" id="IPR004154">
    <property type="entry name" value="Anticodon-bd"/>
</dbReference>
<dbReference type="InterPro" id="IPR012947">
    <property type="entry name" value="tRNA_SAD"/>
</dbReference>
<dbReference type="PROSITE" id="PS50862">
    <property type="entry name" value="AA_TRNA_LIGASE_II"/>
    <property type="match status" value="1"/>
</dbReference>
<sequence>MEINVSLPDGTIRRVQQGTTIAQIAESISTGLRKNAVAGKVDGKLVDLSYPIPQDSLAEVITLDSSEGLEIYRHSTAHLTAQAIKRIYGEKAVKLGIGPVIEDGFYYDIDIEKPLSTDDLAAIEAEMKKIVQENLPILRRVVSRGEAIRIFEELEDPLKLELIRDLPEESIITIYDQGEFFDLCRGPHLPSTGRIKAFKLLNVAGAYWRGDSNKKMLQRIYGTAFPKQSQLEEHLRFIEEAKKRDHRKLGKELELFMFSEEAPGMPFYLPKGMTIRTELEDFVRELQRQRDYDEVRTPLMMNNRIWENSGHWDHYKDNMYFTNVDETKFALKPMNCPGHMLVYKNSLRSYRDLPIRISEFGQVHRHEYSGALNGMMRVRTFCQDDAHLFVLPEQIGDEISRVIALIDHVYQIFGFEYKIELSTRPDDYMGSEEIWDEAEKSLQSILDQHGIQYRINEGDGAFYGPKIDFHITDALKRSWQCGTIQLDFQMPEKFDLSYIGEDNQKHRPVVIHRAVYGSIDRFIGMLTEHYAGAFPVWLAPVQAKLLPVSDNYTDYAYQVKKSLAEAGIRVEVDARNEKLGYKIREAQLEKVPYTLVVGESEKTASSVSVRKRGEGDLGSCGIPELIRQIQEEIAARN</sequence>
<dbReference type="EC" id="6.1.1.3" evidence="13"/>
<dbReference type="FunFam" id="3.30.980.10:FF:000005">
    <property type="entry name" value="Threonyl-tRNA synthetase, mitochondrial"/>
    <property type="match status" value="1"/>
</dbReference>
<dbReference type="GO" id="GO:0004829">
    <property type="term" value="F:threonine-tRNA ligase activity"/>
    <property type="evidence" value="ECO:0007669"/>
    <property type="project" value="UniProtKB-UniRule"/>
</dbReference>
<organism evidence="16 17">
    <name type="scientific">Fontibacillus phaseoli</name>
    <dbReference type="NCBI Taxonomy" id="1416533"/>
    <lineage>
        <taxon>Bacteria</taxon>
        <taxon>Bacillati</taxon>
        <taxon>Bacillota</taxon>
        <taxon>Bacilli</taxon>
        <taxon>Bacillales</taxon>
        <taxon>Paenibacillaceae</taxon>
        <taxon>Fontibacillus</taxon>
    </lineage>
</organism>
<evidence type="ECO:0000256" key="6">
    <source>
        <dbReference type="ARBA" id="ARBA00022741"/>
    </source>
</evidence>
<keyword evidence="3 13" id="KW-0820">tRNA-binding</keyword>
<dbReference type="EMBL" id="QPJW01000012">
    <property type="protein sequence ID" value="RCX16435.1"/>
    <property type="molecule type" value="Genomic_DNA"/>
</dbReference>
<dbReference type="SUPFAM" id="SSF81271">
    <property type="entry name" value="TGS-like"/>
    <property type="match status" value="1"/>
</dbReference>
<dbReference type="NCBIfam" id="TIGR00418">
    <property type="entry name" value="thrS"/>
    <property type="match status" value="1"/>
</dbReference>
<dbReference type="GO" id="GO:0046872">
    <property type="term" value="F:metal ion binding"/>
    <property type="evidence" value="ECO:0007669"/>
    <property type="project" value="UniProtKB-KW"/>
</dbReference>
<comment type="similarity">
    <text evidence="1 13">Belongs to the class-II aminoacyl-tRNA synthetase family.</text>
</comment>
<reference evidence="16 17" key="1">
    <citation type="submission" date="2018-07" db="EMBL/GenBank/DDBJ databases">
        <title>Genomic Encyclopedia of Type Strains, Phase III (KMG-III): the genomes of soil and plant-associated and newly described type strains.</title>
        <authorList>
            <person name="Whitman W."/>
        </authorList>
    </citation>
    <scope>NUCLEOTIDE SEQUENCE [LARGE SCALE GENOMIC DNA]</scope>
    <source>
        <strain evidence="16 17">CECT 8333</strain>
    </source>
</reference>
<dbReference type="RefSeq" id="WP_114498389.1">
    <property type="nucleotide sequence ID" value="NZ_QPJW01000012.1"/>
</dbReference>
<keyword evidence="10 13" id="KW-0648">Protein biosynthesis</keyword>
<dbReference type="PANTHER" id="PTHR11451">
    <property type="entry name" value="THREONINE-TRNA LIGASE"/>
    <property type="match status" value="1"/>
</dbReference>
<dbReference type="GO" id="GO:0000049">
    <property type="term" value="F:tRNA binding"/>
    <property type="evidence" value="ECO:0007669"/>
    <property type="project" value="UniProtKB-KW"/>
</dbReference>
<dbReference type="InterPro" id="IPR004095">
    <property type="entry name" value="TGS"/>
</dbReference>
<dbReference type="InterPro" id="IPR012675">
    <property type="entry name" value="Beta-grasp_dom_sf"/>
</dbReference>
<evidence type="ECO:0000313" key="16">
    <source>
        <dbReference type="EMBL" id="RCX16435.1"/>
    </source>
</evidence>
<dbReference type="OrthoDB" id="9802304at2"/>
<protein>
    <recommendedName>
        <fullName evidence="13">Threonine--tRNA ligase</fullName>
        <ecNumber evidence="13">6.1.1.3</ecNumber>
    </recommendedName>
    <alternativeName>
        <fullName evidence="13">Threonyl-tRNA synthetase</fullName>
        <shortName evidence="13">ThrRS</shortName>
    </alternativeName>
</protein>
<dbReference type="InterPro" id="IPR012676">
    <property type="entry name" value="TGS-like"/>
</dbReference>
<comment type="caution">
    <text evidence="13">Lacks conserved residue(s) required for the propagation of feature annotation.</text>
</comment>
<feature type="domain" description="TGS" evidence="15">
    <location>
        <begin position="1"/>
        <end position="62"/>
    </location>
</feature>
<keyword evidence="8 13" id="KW-0067">ATP-binding</keyword>
<dbReference type="Gene3D" id="3.30.980.10">
    <property type="entry name" value="Threonyl-trna Synthetase, Chain A, domain 2"/>
    <property type="match status" value="1"/>
</dbReference>
<dbReference type="PRINTS" id="PR01047">
    <property type="entry name" value="TRNASYNTHTHR"/>
</dbReference>
<dbReference type="PROSITE" id="PS51880">
    <property type="entry name" value="TGS"/>
    <property type="match status" value="1"/>
</dbReference>
<dbReference type="Pfam" id="PF02824">
    <property type="entry name" value="TGS"/>
    <property type="match status" value="1"/>
</dbReference>
<dbReference type="InterPro" id="IPR047246">
    <property type="entry name" value="ThrRS_anticodon"/>
</dbReference>
<dbReference type="GO" id="GO:0006435">
    <property type="term" value="P:threonyl-tRNA aminoacylation"/>
    <property type="evidence" value="ECO:0007669"/>
    <property type="project" value="UniProtKB-UniRule"/>
</dbReference>
<dbReference type="CDD" id="cd01667">
    <property type="entry name" value="TGS_ThrRS"/>
    <property type="match status" value="1"/>
</dbReference>
<evidence type="ECO:0000256" key="1">
    <source>
        <dbReference type="ARBA" id="ARBA00008226"/>
    </source>
</evidence>
<dbReference type="HAMAP" id="MF_00184">
    <property type="entry name" value="Thr_tRNA_synth"/>
    <property type="match status" value="1"/>
</dbReference>
<dbReference type="InterPro" id="IPR002314">
    <property type="entry name" value="aa-tRNA-synt_IIb"/>
</dbReference>
<evidence type="ECO:0000256" key="13">
    <source>
        <dbReference type="HAMAP-Rule" id="MF_00184"/>
    </source>
</evidence>
<feature type="binding site" evidence="13">
    <location>
        <position position="512"/>
    </location>
    <ligand>
        <name>Zn(2+)</name>
        <dbReference type="ChEBI" id="CHEBI:29105"/>
        <note>catalytic</note>
    </ligand>
</feature>
<evidence type="ECO:0000256" key="8">
    <source>
        <dbReference type="ARBA" id="ARBA00022840"/>
    </source>
</evidence>
<dbReference type="InterPro" id="IPR018163">
    <property type="entry name" value="Thr/Ala-tRNA-synth_IIc_edit"/>
</dbReference>
<feature type="binding site" evidence="13">
    <location>
        <position position="336"/>
    </location>
    <ligand>
        <name>Zn(2+)</name>
        <dbReference type="ChEBI" id="CHEBI:29105"/>
        <note>catalytic</note>
    </ligand>
</feature>
<dbReference type="SMART" id="SM00863">
    <property type="entry name" value="tRNA_SAD"/>
    <property type="match status" value="1"/>
</dbReference>
<dbReference type="Pfam" id="PF00587">
    <property type="entry name" value="tRNA-synt_2b"/>
    <property type="match status" value="1"/>
</dbReference>
<evidence type="ECO:0000256" key="4">
    <source>
        <dbReference type="ARBA" id="ARBA00022598"/>
    </source>
</evidence>
<evidence type="ECO:0000256" key="3">
    <source>
        <dbReference type="ARBA" id="ARBA00022555"/>
    </source>
</evidence>
<name>A0A369B537_9BACL</name>
<keyword evidence="17" id="KW-1185">Reference proteome</keyword>
<dbReference type="GO" id="GO:0005524">
    <property type="term" value="F:ATP binding"/>
    <property type="evidence" value="ECO:0007669"/>
    <property type="project" value="UniProtKB-UniRule"/>
</dbReference>
<dbReference type="GO" id="GO:0140096">
    <property type="term" value="F:catalytic activity, acting on a protein"/>
    <property type="evidence" value="ECO:0007669"/>
    <property type="project" value="UniProtKB-ARBA"/>
</dbReference>
<gene>
    <name evidence="13" type="primary">thrS</name>
    <name evidence="16" type="ORF">DFP94_11255</name>
</gene>
<evidence type="ECO:0000259" key="14">
    <source>
        <dbReference type="PROSITE" id="PS50862"/>
    </source>
</evidence>
<dbReference type="SUPFAM" id="SSF55681">
    <property type="entry name" value="Class II aaRS and biotin synthetases"/>
    <property type="match status" value="1"/>
</dbReference>
<proteinExistence type="inferred from homology"/>
<feature type="binding site" evidence="13">
    <location>
        <position position="387"/>
    </location>
    <ligand>
        <name>Zn(2+)</name>
        <dbReference type="ChEBI" id="CHEBI:29105"/>
        <note>catalytic</note>
    </ligand>
</feature>
<dbReference type="PANTHER" id="PTHR11451:SF44">
    <property type="entry name" value="THREONINE--TRNA LIGASE, CHLOROPLASTIC_MITOCHONDRIAL 2"/>
    <property type="match status" value="1"/>
</dbReference>
<comment type="cofactor">
    <cofactor evidence="13">
        <name>Zn(2+)</name>
        <dbReference type="ChEBI" id="CHEBI:29105"/>
    </cofactor>
    <text evidence="13">Binds 1 zinc ion per subunit.</text>
</comment>
<evidence type="ECO:0000256" key="5">
    <source>
        <dbReference type="ARBA" id="ARBA00022723"/>
    </source>
</evidence>
<dbReference type="SUPFAM" id="SSF52954">
    <property type="entry name" value="Class II aaRS ABD-related"/>
    <property type="match status" value="1"/>
</dbReference>
<dbReference type="Pfam" id="PF03129">
    <property type="entry name" value="HGTP_anticodon"/>
    <property type="match status" value="1"/>
</dbReference>
<dbReference type="CDD" id="cd00771">
    <property type="entry name" value="ThrRS_core"/>
    <property type="match status" value="1"/>
</dbReference>
<dbReference type="CDD" id="cd00860">
    <property type="entry name" value="ThrRS_anticodon"/>
    <property type="match status" value="1"/>
</dbReference>
<dbReference type="InterPro" id="IPR006195">
    <property type="entry name" value="aa-tRNA-synth_II"/>
</dbReference>
<accession>A0A369B537</accession>
<dbReference type="FunFam" id="3.30.930.10:FF:000002">
    <property type="entry name" value="Threonine--tRNA ligase"/>
    <property type="match status" value="1"/>
</dbReference>
<evidence type="ECO:0000313" key="17">
    <source>
        <dbReference type="Proteomes" id="UP000253090"/>
    </source>
</evidence>
<comment type="subunit">
    <text evidence="13">Homodimer.</text>
</comment>
<dbReference type="SUPFAM" id="SSF55186">
    <property type="entry name" value="ThrRS/AlaRS common domain"/>
    <property type="match status" value="1"/>
</dbReference>
<keyword evidence="2 13" id="KW-0963">Cytoplasm</keyword>
<evidence type="ECO:0000256" key="12">
    <source>
        <dbReference type="ARBA" id="ARBA00049515"/>
    </source>
</evidence>
<comment type="subcellular location">
    <subcellularLocation>
        <location evidence="13">Cytoplasm</location>
    </subcellularLocation>
</comment>
<evidence type="ECO:0000256" key="11">
    <source>
        <dbReference type="ARBA" id="ARBA00023146"/>
    </source>
</evidence>
<keyword evidence="6 13" id="KW-0547">Nucleotide-binding</keyword>
<dbReference type="InterPro" id="IPR036621">
    <property type="entry name" value="Anticodon-bd_dom_sf"/>
</dbReference>
<evidence type="ECO:0000256" key="7">
    <source>
        <dbReference type="ARBA" id="ARBA00022833"/>
    </source>
</evidence>
<keyword evidence="5 13" id="KW-0479">Metal-binding</keyword>
<dbReference type="GO" id="GO:0005737">
    <property type="term" value="C:cytoplasm"/>
    <property type="evidence" value="ECO:0007669"/>
    <property type="project" value="UniProtKB-SubCell"/>
</dbReference>
<dbReference type="Gene3D" id="3.30.54.20">
    <property type="match status" value="1"/>
</dbReference>
<keyword evidence="11 13" id="KW-0030">Aminoacyl-tRNA synthetase</keyword>
<comment type="caution">
    <text evidence="16">The sequence shown here is derived from an EMBL/GenBank/DDBJ whole genome shotgun (WGS) entry which is preliminary data.</text>
</comment>
<dbReference type="Pfam" id="PF07973">
    <property type="entry name" value="tRNA_SAD"/>
    <property type="match status" value="1"/>
</dbReference>
<dbReference type="Gene3D" id="3.10.20.30">
    <property type="match status" value="1"/>
</dbReference>
<feature type="domain" description="Aminoacyl-transfer RNA synthetases class-II family profile" evidence="14">
    <location>
        <begin position="270"/>
        <end position="535"/>
    </location>
</feature>
<evidence type="ECO:0000256" key="2">
    <source>
        <dbReference type="ARBA" id="ARBA00022490"/>
    </source>
</evidence>